<sequence length="412" mass="44853">MEISSIYDEVIDFTHKGFSDNAQGKSLKSLLAQGESLFGGNHFTPIATLKASALKNNVEQMASYCSNAGFELAPHVKTHMSPQLAKMQIDAGATYLTVATLWQARVFLQFGCKSIIIANEVVDIASLREIATLNKNPLNEIICYVDSISGAKIIEKVLLENPSGCLHLLLEIGYPAGRGGIRDLDEVKKIALRLANTPGAIIRGVTGFEGILSGGRTPEGYAEMEDFCQRILNAADLVSEYVDRPEIIISAGGSAFFDVVVRVFTQYKSATHKIRRILRSGGYLSFDHGLYGRVSPQGDSSPSLKPAIEVWGSILTQPEGDLALLNFGKRDVGIDVDNPNPVRVGHDGAISACIPKLNDQHAYLVGKLDSSVSLGDWVACGISHPCTTFDKWRIFPVIDDNDKVVDYVRTYF</sequence>
<dbReference type="PANTHER" id="PTHR28004">
    <property type="entry name" value="ZGC:162816-RELATED"/>
    <property type="match status" value="1"/>
</dbReference>
<accession>A0A6J6N609</accession>
<dbReference type="EMBL" id="CAEZUJ010000001">
    <property type="protein sequence ID" value="CAB4588694.1"/>
    <property type="molecule type" value="Genomic_DNA"/>
</dbReference>
<feature type="domain" description="D-serine dehydratase-like" evidence="3">
    <location>
        <begin position="307"/>
        <end position="399"/>
    </location>
</feature>
<evidence type="ECO:0000313" key="6">
    <source>
        <dbReference type="EMBL" id="CAB4778565.1"/>
    </source>
</evidence>
<evidence type="ECO:0000259" key="3">
    <source>
        <dbReference type="SMART" id="SM01119"/>
    </source>
</evidence>
<dbReference type="InterPro" id="IPR042208">
    <property type="entry name" value="D-ser_dehydrat-like_sf"/>
</dbReference>
<dbReference type="InterPro" id="IPR026956">
    <property type="entry name" value="D-ser_dehydrat-like_dom"/>
</dbReference>
<dbReference type="Pfam" id="PF01168">
    <property type="entry name" value="Ala_racemase_N"/>
    <property type="match status" value="1"/>
</dbReference>
<name>A0A6J6N609_9ZZZZ</name>
<dbReference type="Pfam" id="PF14031">
    <property type="entry name" value="D-ser_dehydrat"/>
    <property type="match status" value="1"/>
</dbReference>
<dbReference type="SMART" id="SM01119">
    <property type="entry name" value="D-ser_dehydrat"/>
    <property type="match status" value="1"/>
</dbReference>
<dbReference type="EMBL" id="CAEZXH010000020">
    <property type="protein sequence ID" value="CAB4680315.1"/>
    <property type="molecule type" value="Genomic_DNA"/>
</dbReference>
<dbReference type="PANTHER" id="PTHR28004:SF8">
    <property type="entry name" value="D-SERINE DEAMINASE"/>
    <property type="match status" value="1"/>
</dbReference>
<protein>
    <submittedName>
        <fullName evidence="5">Unannotated protein</fullName>
    </submittedName>
</protein>
<proteinExistence type="inferred from homology"/>
<dbReference type="InterPro" id="IPR029066">
    <property type="entry name" value="PLP-binding_barrel"/>
</dbReference>
<dbReference type="InterPro" id="IPR051466">
    <property type="entry name" value="D-amino_acid_metab_enzyme"/>
</dbReference>
<dbReference type="AlphaFoldDB" id="A0A6J6N609"/>
<evidence type="ECO:0000313" key="5">
    <source>
        <dbReference type="EMBL" id="CAB4680315.1"/>
    </source>
</evidence>
<evidence type="ECO:0000313" key="4">
    <source>
        <dbReference type="EMBL" id="CAB4588694.1"/>
    </source>
</evidence>
<keyword evidence="2" id="KW-0456">Lyase</keyword>
<gene>
    <name evidence="4" type="ORF">UFOPK1811_00021</name>
    <name evidence="5" type="ORF">UFOPK2360_00492</name>
    <name evidence="6" type="ORF">UFOPK2922_00848</name>
</gene>
<dbReference type="GO" id="GO:0016829">
    <property type="term" value="F:lyase activity"/>
    <property type="evidence" value="ECO:0007669"/>
    <property type="project" value="UniProtKB-KW"/>
</dbReference>
<dbReference type="Gene3D" id="3.20.20.10">
    <property type="entry name" value="Alanine racemase"/>
    <property type="match status" value="1"/>
</dbReference>
<dbReference type="Gene3D" id="2.40.37.20">
    <property type="entry name" value="D-serine dehydratase-like domain"/>
    <property type="match status" value="1"/>
</dbReference>
<dbReference type="EMBL" id="CAEZZS010000035">
    <property type="protein sequence ID" value="CAB4778565.1"/>
    <property type="molecule type" value="Genomic_DNA"/>
</dbReference>
<evidence type="ECO:0000256" key="2">
    <source>
        <dbReference type="ARBA" id="ARBA00023239"/>
    </source>
</evidence>
<reference evidence="5" key="1">
    <citation type="submission" date="2020-05" db="EMBL/GenBank/DDBJ databases">
        <authorList>
            <person name="Chiriac C."/>
            <person name="Salcher M."/>
            <person name="Ghai R."/>
            <person name="Kavagutti S V."/>
        </authorList>
    </citation>
    <scope>NUCLEOTIDE SEQUENCE</scope>
</reference>
<comment type="similarity">
    <text evidence="1">Belongs to the DSD1 family.</text>
</comment>
<dbReference type="InterPro" id="IPR001608">
    <property type="entry name" value="Ala_racemase_N"/>
</dbReference>
<dbReference type="SUPFAM" id="SSF51419">
    <property type="entry name" value="PLP-binding barrel"/>
    <property type="match status" value="1"/>
</dbReference>
<organism evidence="5">
    <name type="scientific">freshwater metagenome</name>
    <dbReference type="NCBI Taxonomy" id="449393"/>
    <lineage>
        <taxon>unclassified sequences</taxon>
        <taxon>metagenomes</taxon>
        <taxon>ecological metagenomes</taxon>
    </lineage>
</organism>
<evidence type="ECO:0000256" key="1">
    <source>
        <dbReference type="ARBA" id="ARBA00005323"/>
    </source>
</evidence>